<evidence type="ECO:0000256" key="3">
    <source>
        <dbReference type="SAM" id="Phobius"/>
    </source>
</evidence>
<dbReference type="Proteomes" id="UP001524586">
    <property type="component" value="Unassembled WGS sequence"/>
</dbReference>
<feature type="transmembrane region" description="Helical" evidence="3">
    <location>
        <begin position="6"/>
        <end position="31"/>
    </location>
</feature>
<sequence>MIEMRMLLLMGVLVTTLVLLAIIGFLSVSWFKKRKQHRQLEQLLDEIKERQDTRKNKLARKFARHFDKGENDAQGISERLIGAERRFLQQYIDQLLKQKPSDIVYDQLCDLLDYYLNSLVPRGKDASQPAETADTATPAGEMTANEQAAGETQNTPEPDWGDVFD</sequence>
<keyword evidence="3" id="KW-1133">Transmembrane helix</keyword>
<name>A0ABT1U3E0_9GAMM</name>
<feature type="region of interest" description="Disordered" evidence="2">
    <location>
        <begin position="123"/>
        <end position="165"/>
    </location>
</feature>
<reference evidence="4 5" key="1">
    <citation type="submission" date="2022-07" db="EMBL/GenBank/DDBJ databases">
        <title>Methylomonas rivi sp. nov., Methylomonas rosea sp. nov., Methylomonas aureus sp. nov. and Methylomonas subterranea sp. nov., four novel methanotrophs isolated from a freshwater creek and the deep terrestrial subsurface.</title>
        <authorList>
            <person name="Abin C."/>
            <person name="Sankaranarayanan K."/>
            <person name="Garner C."/>
            <person name="Sindelar R."/>
            <person name="Kotary K."/>
            <person name="Garner R."/>
            <person name="Barclay S."/>
            <person name="Lawson P."/>
            <person name="Krumholz L."/>
        </authorList>
    </citation>
    <scope>NUCLEOTIDE SEQUENCE [LARGE SCALE GENOMIC DNA]</scope>
    <source>
        <strain evidence="4 5">WSC-6</strain>
    </source>
</reference>
<keyword evidence="1" id="KW-0175">Coiled coil</keyword>
<keyword evidence="3" id="KW-0472">Membrane</keyword>
<organism evidence="4 5">
    <name type="scientific">Methylomonas rivi</name>
    <dbReference type="NCBI Taxonomy" id="2952226"/>
    <lineage>
        <taxon>Bacteria</taxon>
        <taxon>Pseudomonadati</taxon>
        <taxon>Pseudomonadota</taxon>
        <taxon>Gammaproteobacteria</taxon>
        <taxon>Methylococcales</taxon>
        <taxon>Methylococcaceae</taxon>
        <taxon>Methylomonas</taxon>
    </lineage>
</organism>
<evidence type="ECO:0008006" key="6">
    <source>
        <dbReference type="Google" id="ProtNLM"/>
    </source>
</evidence>
<evidence type="ECO:0000256" key="1">
    <source>
        <dbReference type="SAM" id="Coils"/>
    </source>
</evidence>
<protein>
    <recommendedName>
        <fullName evidence="6">DUF1043 domain-containing protein</fullName>
    </recommendedName>
</protein>
<dbReference type="EMBL" id="JANIBK010000019">
    <property type="protein sequence ID" value="MCQ8127940.1"/>
    <property type="molecule type" value="Genomic_DNA"/>
</dbReference>
<keyword evidence="3" id="KW-0812">Transmembrane</keyword>
<evidence type="ECO:0000256" key="2">
    <source>
        <dbReference type="SAM" id="MobiDB-lite"/>
    </source>
</evidence>
<feature type="compositionally biased region" description="Polar residues" evidence="2">
    <location>
        <begin position="144"/>
        <end position="156"/>
    </location>
</feature>
<comment type="caution">
    <text evidence="4">The sequence shown here is derived from an EMBL/GenBank/DDBJ whole genome shotgun (WGS) entry which is preliminary data.</text>
</comment>
<feature type="coiled-coil region" evidence="1">
    <location>
        <begin position="33"/>
        <end position="60"/>
    </location>
</feature>
<keyword evidence="5" id="KW-1185">Reference proteome</keyword>
<dbReference type="RefSeq" id="WP_256614301.1">
    <property type="nucleotide sequence ID" value="NZ_JANIBK010000019.1"/>
</dbReference>
<gene>
    <name evidence="4" type="ORF">NP596_05640</name>
</gene>
<evidence type="ECO:0000313" key="5">
    <source>
        <dbReference type="Proteomes" id="UP001524586"/>
    </source>
</evidence>
<evidence type="ECO:0000313" key="4">
    <source>
        <dbReference type="EMBL" id="MCQ8127940.1"/>
    </source>
</evidence>
<proteinExistence type="predicted"/>
<accession>A0ABT1U3E0</accession>